<comment type="caution">
    <text evidence="2">The sequence shown here is derived from an EMBL/GenBank/DDBJ whole genome shotgun (WGS) entry which is preliminary data.</text>
</comment>
<proteinExistence type="predicted"/>
<protein>
    <submittedName>
        <fullName evidence="2">12855_t:CDS:1</fullName>
    </submittedName>
</protein>
<evidence type="ECO:0000259" key="1">
    <source>
        <dbReference type="Pfam" id="PF13843"/>
    </source>
</evidence>
<dbReference type="AlphaFoldDB" id="A0A9N9GBA0"/>
<gene>
    <name evidence="2" type="ORF">ALEPTO_LOCUS7865</name>
</gene>
<dbReference type="OrthoDB" id="2400393at2759"/>
<evidence type="ECO:0000313" key="3">
    <source>
        <dbReference type="Proteomes" id="UP000789508"/>
    </source>
</evidence>
<dbReference type="PANTHER" id="PTHR46599:SF3">
    <property type="entry name" value="PIGGYBAC TRANSPOSABLE ELEMENT-DERIVED PROTEIN 4"/>
    <property type="match status" value="1"/>
</dbReference>
<dbReference type="InterPro" id="IPR029526">
    <property type="entry name" value="PGBD"/>
</dbReference>
<sequence length="357" mass="40935">NYFSSVSLFQHLRQNNIGACGTVRRNASRFPKELKDNGPVTMLSTIHGLVGEEWEVIQERRRPRQTSTNAAKVREMFGSESKKRLKIFKIVDDYNHYMNSVDLADQLRSYYNTQKISRRNWMPLFFWLLDTAIINVYLIAKTIGSIQEYKEFCCSLVWDLLNFANDNSEIQLRNNEKKKLDLKKQTGKKKTVPNPRSTAQLILRKHNSFHSLHKASSVYINYYNIFIDNSTAAQSYLQSLYSDEEEQTTEGTTTPILLPSSPNTIIRIEIPVIASTFTTTSTQTTQLERSEESLTPPDIQSVNLEEASLSSTSSPKFIQRVYKTLVSYKTPRIAETALVHTAEEEVITSTTSLDQDY</sequence>
<feature type="non-terminal residue" evidence="2">
    <location>
        <position position="1"/>
    </location>
</feature>
<name>A0A9N9GBA0_9GLOM</name>
<keyword evidence="3" id="KW-1185">Reference proteome</keyword>
<dbReference type="Proteomes" id="UP000789508">
    <property type="component" value="Unassembled WGS sequence"/>
</dbReference>
<organism evidence="2 3">
    <name type="scientific">Ambispora leptoticha</name>
    <dbReference type="NCBI Taxonomy" id="144679"/>
    <lineage>
        <taxon>Eukaryota</taxon>
        <taxon>Fungi</taxon>
        <taxon>Fungi incertae sedis</taxon>
        <taxon>Mucoromycota</taxon>
        <taxon>Glomeromycotina</taxon>
        <taxon>Glomeromycetes</taxon>
        <taxon>Archaeosporales</taxon>
        <taxon>Ambisporaceae</taxon>
        <taxon>Ambispora</taxon>
    </lineage>
</organism>
<dbReference type="EMBL" id="CAJVPS010003807">
    <property type="protein sequence ID" value="CAG8594768.1"/>
    <property type="molecule type" value="Genomic_DNA"/>
</dbReference>
<evidence type="ECO:0000313" key="2">
    <source>
        <dbReference type="EMBL" id="CAG8594768.1"/>
    </source>
</evidence>
<reference evidence="2" key="1">
    <citation type="submission" date="2021-06" db="EMBL/GenBank/DDBJ databases">
        <authorList>
            <person name="Kallberg Y."/>
            <person name="Tangrot J."/>
            <person name="Rosling A."/>
        </authorList>
    </citation>
    <scope>NUCLEOTIDE SEQUENCE</scope>
    <source>
        <strain evidence="2">FL130A</strain>
    </source>
</reference>
<dbReference type="PANTHER" id="PTHR46599">
    <property type="entry name" value="PIGGYBAC TRANSPOSABLE ELEMENT-DERIVED PROTEIN 4"/>
    <property type="match status" value="1"/>
</dbReference>
<dbReference type="Pfam" id="PF13843">
    <property type="entry name" value="DDE_Tnp_1_7"/>
    <property type="match status" value="1"/>
</dbReference>
<accession>A0A9N9GBA0</accession>
<feature type="domain" description="PiggyBac transposable element-derived protein" evidence="1">
    <location>
        <begin position="1"/>
        <end position="136"/>
    </location>
</feature>